<dbReference type="EMBL" id="FMWO01000111">
    <property type="protein sequence ID" value="SCZ87197.1"/>
    <property type="molecule type" value="Genomic_DNA"/>
</dbReference>
<organism evidence="1 2">
    <name type="scientific">Nitrosomonas mobilis</name>
    <dbReference type="NCBI Taxonomy" id="51642"/>
    <lineage>
        <taxon>Bacteria</taxon>
        <taxon>Pseudomonadati</taxon>
        <taxon>Pseudomonadota</taxon>
        <taxon>Betaproteobacteria</taxon>
        <taxon>Nitrosomonadales</taxon>
        <taxon>Nitrosomonadaceae</taxon>
        <taxon>Nitrosomonas</taxon>
    </lineage>
</organism>
<accession>A0A1G5SJM1</accession>
<protein>
    <submittedName>
        <fullName evidence="1">Uncharacterized protein</fullName>
    </submittedName>
</protein>
<reference evidence="1 2" key="1">
    <citation type="submission" date="2016-10" db="EMBL/GenBank/DDBJ databases">
        <authorList>
            <person name="de Groot N.N."/>
        </authorList>
    </citation>
    <scope>NUCLEOTIDE SEQUENCE [LARGE SCALE GENOMIC DNA]</scope>
    <source>
        <strain evidence="1">1</strain>
    </source>
</reference>
<proteinExistence type="predicted"/>
<evidence type="ECO:0000313" key="1">
    <source>
        <dbReference type="EMBL" id="SCZ87197.1"/>
    </source>
</evidence>
<keyword evidence="2" id="KW-1185">Reference proteome</keyword>
<dbReference type="AlphaFoldDB" id="A0A1G5SJM1"/>
<evidence type="ECO:0000313" key="2">
    <source>
        <dbReference type="Proteomes" id="UP000198729"/>
    </source>
</evidence>
<gene>
    <name evidence="1" type="ORF">NSMM_980014</name>
</gene>
<name>A0A1G5SJM1_9PROT</name>
<sequence>MFAGGFPFGELLLVALRAFLLDALEQGVSGFQGVVIPCHPREGGGQA</sequence>
<dbReference type="Proteomes" id="UP000198729">
    <property type="component" value="Unassembled WGS sequence"/>
</dbReference>